<dbReference type="AlphaFoldDB" id="A0A2I2F3V1"/>
<evidence type="ECO:0000313" key="1">
    <source>
        <dbReference type="EMBL" id="PLB35268.1"/>
    </source>
</evidence>
<protein>
    <submittedName>
        <fullName evidence="1">Uncharacterized protein</fullName>
    </submittedName>
</protein>
<dbReference type="OrthoDB" id="4509278at2759"/>
<gene>
    <name evidence="1" type="ORF">BDW47DRAFT_64671</name>
</gene>
<dbReference type="EMBL" id="KZ559165">
    <property type="protein sequence ID" value="PLB35268.1"/>
    <property type="molecule type" value="Genomic_DNA"/>
</dbReference>
<reference evidence="1 2" key="1">
    <citation type="submission" date="2017-12" db="EMBL/GenBank/DDBJ databases">
        <authorList>
            <consortium name="DOE Joint Genome Institute"/>
            <person name="Haridas S."/>
            <person name="Kjaerbolling I."/>
            <person name="Vesth T.C."/>
            <person name="Frisvad J.C."/>
            <person name="Nybo J.L."/>
            <person name="Theobald S."/>
            <person name="Kuo A."/>
            <person name="Bowyer P."/>
            <person name="Matsuda Y."/>
            <person name="Mondo S."/>
            <person name="Lyhne E.K."/>
            <person name="Kogle M.E."/>
            <person name="Clum A."/>
            <person name="Lipzen A."/>
            <person name="Salamov A."/>
            <person name="Ngan C.Y."/>
            <person name="Daum C."/>
            <person name="Chiniquy J."/>
            <person name="Barry K."/>
            <person name="LaButti K."/>
            <person name="Simmons B.A."/>
            <person name="Magnuson J.K."/>
            <person name="Mortensen U.H."/>
            <person name="Larsen T.O."/>
            <person name="Grigoriev I.V."/>
            <person name="Baker S.E."/>
            <person name="Andersen M.R."/>
            <person name="Nordberg H.P."/>
            <person name="Cantor M.N."/>
            <person name="Hua S.X."/>
        </authorList>
    </citation>
    <scope>NUCLEOTIDE SEQUENCE [LARGE SCALE GENOMIC DNA]</scope>
    <source>
        <strain evidence="1 2">CBS 102.13</strain>
    </source>
</reference>
<dbReference type="RefSeq" id="XP_024669280.1">
    <property type="nucleotide sequence ID" value="XM_024819519.1"/>
</dbReference>
<name>A0A2I2F3V1_ASPCN</name>
<evidence type="ECO:0000313" key="2">
    <source>
        <dbReference type="Proteomes" id="UP000234585"/>
    </source>
</evidence>
<sequence length="165" mass="18265">MIASLVWIDILWTARWHNLAKTQSSWQTDDGYKARHCTWVEDGLQYQPQNRQTSTITKRSNSRVSFKMKTSVIAATIASLASLTAAFDVAVTFHGGRGERFGQSFPTDASSHAITNPMIVFEISSPGGGFCTFIGAEGESVVIYAEDRKKLKKPQRMVRGSCDNV</sequence>
<dbReference type="GeneID" id="36526679"/>
<organism evidence="1 2">
    <name type="scientific">Aspergillus candidus</name>
    <dbReference type="NCBI Taxonomy" id="41067"/>
    <lineage>
        <taxon>Eukaryota</taxon>
        <taxon>Fungi</taxon>
        <taxon>Dikarya</taxon>
        <taxon>Ascomycota</taxon>
        <taxon>Pezizomycotina</taxon>
        <taxon>Eurotiomycetes</taxon>
        <taxon>Eurotiomycetidae</taxon>
        <taxon>Eurotiales</taxon>
        <taxon>Aspergillaceae</taxon>
        <taxon>Aspergillus</taxon>
        <taxon>Aspergillus subgen. Circumdati</taxon>
    </lineage>
</organism>
<accession>A0A2I2F3V1</accession>
<dbReference type="Proteomes" id="UP000234585">
    <property type="component" value="Unassembled WGS sequence"/>
</dbReference>
<proteinExistence type="predicted"/>
<keyword evidence="2" id="KW-1185">Reference proteome</keyword>